<reference evidence="2 3" key="1">
    <citation type="submission" date="2015-10" db="EMBL/GenBank/DDBJ databases">
        <title>Full genome of DAOMC 229536 Phialocephala scopiformis, a fungal endophyte of spruce producing the potent anti-insectan compound rugulosin.</title>
        <authorList>
            <consortium name="DOE Joint Genome Institute"/>
            <person name="Walker A.K."/>
            <person name="Frasz S.L."/>
            <person name="Seifert K.A."/>
            <person name="Miller J.D."/>
            <person name="Mondo S.J."/>
            <person name="Labutti K."/>
            <person name="Lipzen A."/>
            <person name="Dockter R."/>
            <person name="Kennedy M."/>
            <person name="Grigoriev I.V."/>
            <person name="Spatafora J.W."/>
        </authorList>
    </citation>
    <scope>NUCLEOTIDE SEQUENCE [LARGE SCALE GENOMIC DNA]</scope>
    <source>
        <strain evidence="2 3">CBS 120377</strain>
    </source>
</reference>
<feature type="transmembrane region" description="Helical" evidence="1">
    <location>
        <begin position="234"/>
        <end position="254"/>
    </location>
</feature>
<keyword evidence="1" id="KW-1133">Transmembrane helix</keyword>
<dbReference type="Proteomes" id="UP000070700">
    <property type="component" value="Unassembled WGS sequence"/>
</dbReference>
<dbReference type="GeneID" id="28832967"/>
<gene>
    <name evidence="2" type="ORF">LY89DRAFT_789336</name>
</gene>
<feature type="transmembrane region" description="Helical" evidence="1">
    <location>
        <begin position="260"/>
        <end position="280"/>
    </location>
</feature>
<organism evidence="2 3">
    <name type="scientific">Mollisia scopiformis</name>
    <name type="common">Conifer needle endophyte fungus</name>
    <name type="synonym">Phialocephala scopiformis</name>
    <dbReference type="NCBI Taxonomy" id="149040"/>
    <lineage>
        <taxon>Eukaryota</taxon>
        <taxon>Fungi</taxon>
        <taxon>Dikarya</taxon>
        <taxon>Ascomycota</taxon>
        <taxon>Pezizomycotina</taxon>
        <taxon>Leotiomycetes</taxon>
        <taxon>Helotiales</taxon>
        <taxon>Mollisiaceae</taxon>
        <taxon>Mollisia</taxon>
    </lineage>
</organism>
<dbReference type="EMBL" id="KQ947437">
    <property type="protein sequence ID" value="KUJ08103.1"/>
    <property type="molecule type" value="Genomic_DNA"/>
</dbReference>
<accession>A0A132B784</accession>
<dbReference type="PANTHER" id="PTHR37577">
    <property type="entry name" value="INTEGRAL MEMBRANE PROTEIN"/>
    <property type="match status" value="1"/>
</dbReference>
<name>A0A132B784_MOLSC</name>
<sequence>MLIGHYVCVFDPAEAGLSKEKEKANPIDEEVLKILRRWVRCPENTKLWGEAFQKLVLSMSDQQIITGIALMVSAITRLRCGISAYHWQITIYLVWFSSFTHLATLTFLRGYLHENSPMRVWRFCFMNILILLLLAALVPTGNRNWLPDEGPDLTGSPAWCLFKYHSRGVNVTSFTTMLFSVLVLCISYATRAIKLFQWSSKYSRLILRTKPGNVLKSHIQKLYRGRENAKTKRWIFSIPYNILSAVLLVVRSWMDVLESMLWEITWLLIALIWGTLRLFATRNSTIDENYNILEENSWGFGQCLPTAMLLLLLFSGIETYIETKRAPAEASSVSASPRVSSLSIDTGGNKTPVISASAESSPFHSTSPHDEDITDQEAAETRLDQQLGGVVRSATTLSLEERSLGSLSFCQIMSRQMDSNINIGLNQLSRVDRAGSLRSRLRLRYFRYNIGLYR</sequence>
<keyword evidence="1" id="KW-0472">Membrane</keyword>
<dbReference type="KEGG" id="psco:LY89DRAFT_789336"/>
<evidence type="ECO:0000313" key="2">
    <source>
        <dbReference type="EMBL" id="KUJ08103.1"/>
    </source>
</evidence>
<dbReference type="PANTHER" id="PTHR37577:SF1">
    <property type="entry name" value="INTEGRAL MEMBRANE PROTEIN"/>
    <property type="match status" value="1"/>
</dbReference>
<feature type="transmembrane region" description="Helical" evidence="1">
    <location>
        <begin position="91"/>
        <end position="108"/>
    </location>
</feature>
<feature type="transmembrane region" description="Helical" evidence="1">
    <location>
        <begin position="171"/>
        <end position="190"/>
    </location>
</feature>
<dbReference type="STRING" id="149040.A0A132B784"/>
<dbReference type="RefSeq" id="XP_018062458.1">
    <property type="nucleotide sequence ID" value="XM_018223241.1"/>
</dbReference>
<dbReference type="OrthoDB" id="5427664at2759"/>
<feature type="transmembrane region" description="Helical" evidence="1">
    <location>
        <begin position="120"/>
        <end position="138"/>
    </location>
</feature>
<dbReference type="InterPro" id="IPR053018">
    <property type="entry name" value="Elsinochrome_Biosynth-Asso"/>
</dbReference>
<evidence type="ECO:0000313" key="3">
    <source>
        <dbReference type="Proteomes" id="UP000070700"/>
    </source>
</evidence>
<dbReference type="InParanoid" id="A0A132B784"/>
<proteinExistence type="predicted"/>
<protein>
    <submittedName>
        <fullName evidence="2">Uncharacterized protein</fullName>
    </submittedName>
</protein>
<dbReference type="AlphaFoldDB" id="A0A132B784"/>
<keyword evidence="1" id="KW-0812">Transmembrane</keyword>
<keyword evidence="3" id="KW-1185">Reference proteome</keyword>
<evidence type="ECO:0000256" key="1">
    <source>
        <dbReference type="SAM" id="Phobius"/>
    </source>
</evidence>